<gene>
    <name evidence="2" type="ORF">PC117_g24500</name>
    <name evidence="3" type="ORF">PC129_g24542</name>
</gene>
<proteinExistence type="predicted"/>
<comment type="caution">
    <text evidence="2">The sequence shown here is derived from an EMBL/GenBank/DDBJ whole genome shotgun (WGS) entry which is preliminary data.</text>
</comment>
<sequence>MVLMAEDHRARRGQTSRHPGRSQERDIQAHRACTPQQDKEVFVLRAYAQVF</sequence>
<dbReference type="Proteomes" id="UP000760860">
    <property type="component" value="Unassembled WGS sequence"/>
</dbReference>
<feature type="region of interest" description="Disordered" evidence="1">
    <location>
        <begin position="1"/>
        <end position="30"/>
    </location>
</feature>
<evidence type="ECO:0000313" key="3">
    <source>
        <dbReference type="EMBL" id="KAG3197381.1"/>
    </source>
</evidence>
<dbReference type="EMBL" id="RCMK01001661">
    <property type="protein sequence ID" value="KAG2890255.1"/>
    <property type="molecule type" value="Genomic_DNA"/>
</dbReference>
<organism evidence="2 4">
    <name type="scientific">Phytophthora cactorum</name>
    <dbReference type="NCBI Taxonomy" id="29920"/>
    <lineage>
        <taxon>Eukaryota</taxon>
        <taxon>Sar</taxon>
        <taxon>Stramenopiles</taxon>
        <taxon>Oomycota</taxon>
        <taxon>Peronosporomycetes</taxon>
        <taxon>Peronosporales</taxon>
        <taxon>Peronosporaceae</taxon>
        <taxon>Phytophthora</taxon>
    </lineage>
</organism>
<protein>
    <submittedName>
        <fullName evidence="2">Uncharacterized protein</fullName>
    </submittedName>
</protein>
<accession>A0A8T1JP64</accession>
<evidence type="ECO:0000256" key="1">
    <source>
        <dbReference type="SAM" id="MobiDB-lite"/>
    </source>
</evidence>
<name>A0A8T1JP64_9STRA</name>
<dbReference type="Proteomes" id="UP000736787">
    <property type="component" value="Unassembled WGS sequence"/>
</dbReference>
<feature type="compositionally biased region" description="Basic residues" evidence="1">
    <location>
        <begin position="10"/>
        <end position="20"/>
    </location>
</feature>
<dbReference type="AlphaFoldDB" id="A0A8T1JP64"/>
<evidence type="ECO:0000313" key="2">
    <source>
        <dbReference type="EMBL" id="KAG2890255.1"/>
    </source>
</evidence>
<evidence type="ECO:0000313" key="4">
    <source>
        <dbReference type="Proteomes" id="UP000736787"/>
    </source>
</evidence>
<reference evidence="2" key="1">
    <citation type="submission" date="2018-10" db="EMBL/GenBank/DDBJ databases">
        <title>Effector identification in a new, highly contiguous assembly of the strawberry crown rot pathogen Phytophthora cactorum.</title>
        <authorList>
            <person name="Armitage A.D."/>
            <person name="Nellist C.F."/>
            <person name="Bates H."/>
            <person name="Vickerstaff R.J."/>
            <person name="Harrison R.J."/>
        </authorList>
    </citation>
    <scope>NUCLEOTIDE SEQUENCE</scope>
    <source>
        <strain evidence="2">4040</strain>
        <strain evidence="3">P421</strain>
    </source>
</reference>
<dbReference type="EMBL" id="RCMV01003804">
    <property type="protein sequence ID" value="KAG3197381.1"/>
    <property type="molecule type" value="Genomic_DNA"/>
</dbReference>